<dbReference type="PROSITE" id="PS51318">
    <property type="entry name" value="TAT"/>
    <property type="match status" value="1"/>
</dbReference>
<dbReference type="Gene3D" id="3.40.50.2300">
    <property type="match status" value="2"/>
</dbReference>
<keyword evidence="1" id="KW-0732">Signal</keyword>
<dbReference type="Pfam" id="PF02608">
    <property type="entry name" value="Bmp"/>
    <property type="match status" value="1"/>
</dbReference>
<evidence type="ECO:0000313" key="4">
    <source>
        <dbReference type="Proteomes" id="UP000193900"/>
    </source>
</evidence>
<dbReference type="CDD" id="cd06304">
    <property type="entry name" value="PBP1_BmpA_Med_PnrA-like"/>
    <property type="match status" value="1"/>
</dbReference>
<dbReference type="InterPro" id="IPR003760">
    <property type="entry name" value="PnrA-like"/>
</dbReference>
<gene>
    <name evidence="3" type="ORF">ROA7023_00894</name>
</gene>
<evidence type="ECO:0000313" key="3">
    <source>
        <dbReference type="EMBL" id="SLN27622.1"/>
    </source>
</evidence>
<dbReference type="GO" id="GO:0005886">
    <property type="term" value="C:plasma membrane"/>
    <property type="evidence" value="ECO:0007669"/>
    <property type="project" value="InterPro"/>
</dbReference>
<keyword evidence="4" id="KW-1185">Reference proteome</keyword>
<evidence type="ECO:0000259" key="2">
    <source>
        <dbReference type="Pfam" id="PF02608"/>
    </source>
</evidence>
<evidence type="ECO:0000256" key="1">
    <source>
        <dbReference type="ARBA" id="ARBA00022729"/>
    </source>
</evidence>
<organism evidence="3 4">
    <name type="scientific">Roseisalinus antarcticus</name>
    <dbReference type="NCBI Taxonomy" id="254357"/>
    <lineage>
        <taxon>Bacteria</taxon>
        <taxon>Pseudomonadati</taxon>
        <taxon>Pseudomonadota</taxon>
        <taxon>Alphaproteobacteria</taxon>
        <taxon>Rhodobacterales</taxon>
        <taxon>Roseobacteraceae</taxon>
        <taxon>Roseisalinus</taxon>
    </lineage>
</organism>
<name>A0A1Y5RZB7_9RHOB</name>
<dbReference type="PANTHER" id="PTHR43208:SF1">
    <property type="entry name" value="ABC TRANSPORTER SUBSTRATE-BINDING PROTEIN"/>
    <property type="match status" value="1"/>
</dbReference>
<proteinExistence type="predicted"/>
<accession>A0A1Y5RZB7</accession>
<dbReference type="InterPro" id="IPR006311">
    <property type="entry name" value="TAT_signal"/>
</dbReference>
<dbReference type="PANTHER" id="PTHR43208">
    <property type="entry name" value="ABC TRANSPORTER SUBSTRATE-BINDING PROTEIN"/>
    <property type="match status" value="1"/>
</dbReference>
<feature type="domain" description="ABC transporter substrate-binding protein PnrA-like" evidence="2">
    <location>
        <begin position="62"/>
        <end position="291"/>
    </location>
</feature>
<dbReference type="AlphaFoldDB" id="A0A1Y5RZB7"/>
<dbReference type="EMBL" id="FWFZ01000003">
    <property type="protein sequence ID" value="SLN27622.1"/>
    <property type="molecule type" value="Genomic_DNA"/>
</dbReference>
<dbReference type="InterPro" id="IPR052910">
    <property type="entry name" value="ABC-Purine-Binding"/>
</dbReference>
<sequence>MPETAARTDKGKMHMSKLIMNRRRLLATGAAFGASPLFAPALRAQSGPVKVAGIHASPVENAWNSVLHAAMVEADAEGVIEYTFSEGVSGTDYPRAMREFAEAGNLLIVGESYAVEREARTVAADYPDTAFLMGSSGEASGDNFGVFGTWNWEAAYLGGMLAGAMTETGVVGSVGAIPIPEVNMLINGFADGVKSVNPDATHLVSFIGTFFDPPKAREAGLAQIDAGADILFGERIGTADAAQERGIKAIGSLINYTPRYPDTVFANALWNFRPLVNAALADATAGNPVGKNYTPLSLMEDGGNDLMLVEGVAPPEAVANMLEVRAAIMAGEFEVPRNFDEPA</sequence>
<reference evidence="3 4" key="1">
    <citation type="submission" date="2017-03" db="EMBL/GenBank/DDBJ databases">
        <authorList>
            <person name="Afonso C.L."/>
            <person name="Miller P.J."/>
            <person name="Scott M.A."/>
            <person name="Spackman E."/>
            <person name="Goraichik I."/>
            <person name="Dimitrov K.M."/>
            <person name="Suarez D.L."/>
            <person name="Swayne D.E."/>
        </authorList>
    </citation>
    <scope>NUCLEOTIDE SEQUENCE [LARGE SCALE GENOMIC DNA]</scope>
    <source>
        <strain evidence="3 4">CECT 7023</strain>
    </source>
</reference>
<dbReference type="Proteomes" id="UP000193900">
    <property type="component" value="Unassembled WGS sequence"/>
</dbReference>
<protein>
    <submittedName>
        <fullName evidence="3">Purine-binding protein</fullName>
    </submittedName>
</protein>